<evidence type="ECO:0000256" key="3">
    <source>
        <dbReference type="ARBA" id="ARBA00022989"/>
    </source>
</evidence>
<accession>A0A7G1I381</accession>
<dbReference type="GO" id="GO:0016020">
    <property type="term" value="C:membrane"/>
    <property type="evidence" value="ECO:0007669"/>
    <property type="project" value="UniProtKB-SubCell"/>
</dbReference>
<keyword evidence="3" id="KW-1133">Transmembrane helix</keyword>
<evidence type="ECO:0000313" key="7">
    <source>
        <dbReference type="Proteomes" id="UP000516380"/>
    </source>
</evidence>
<sequence length="71" mass="7544">MVSTDGKSAIIVAALKGNESSAPAHAQALAERLAQHRDGVTVQAGGAAMVYAQVNQQTQKTCCEWNSLRFR</sequence>
<protein>
    <recommendedName>
        <fullName evidence="5">Membrane transport protein MMPL domain-containing protein</fullName>
    </recommendedName>
</protein>
<reference evidence="6 7" key="1">
    <citation type="submission" date="2020-07" db="EMBL/GenBank/DDBJ databases">
        <title>Mycobacterium kansasii (former subtype) with zoonotic potential isolated from diseased indoor pet cat, Japan.</title>
        <authorList>
            <person name="Fukano H."/>
            <person name="Terazono T."/>
            <person name="Hoshino Y."/>
        </authorList>
    </citation>
    <scope>NUCLEOTIDE SEQUENCE [LARGE SCALE GENOMIC DNA]</scope>
    <source>
        <strain evidence="6 7">Kuro-I</strain>
    </source>
</reference>
<evidence type="ECO:0000256" key="2">
    <source>
        <dbReference type="ARBA" id="ARBA00022692"/>
    </source>
</evidence>
<evidence type="ECO:0000256" key="4">
    <source>
        <dbReference type="ARBA" id="ARBA00023136"/>
    </source>
</evidence>
<keyword evidence="7" id="KW-1185">Reference proteome</keyword>
<evidence type="ECO:0000256" key="1">
    <source>
        <dbReference type="ARBA" id="ARBA00004141"/>
    </source>
</evidence>
<name>A0A7G1I381_MYCKA</name>
<keyword evidence="4" id="KW-0472">Membrane</keyword>
<feature type="domain" description="Membrane transport protein MMPL" evidence="5">
    <location>
        <begin position="1"/>
        <end position="60"/>
    </location>
</feature>
<evidence type="ECO:0000313" key="6">
    <source>
        <dbReference type="EMBL" id="BCI85480.1"/>
    </source>
</evidence>
<evidence type="ECO:0000259" key="5">
    <source>
        <dbReference type="Pfam" id="PF03176"/>
    </source>
</evidence>
<dbReference type="AlphaFoldDB" id="A0A7G1I381"/>
<gene>
    <name evidence="6" type="ORF">NIIDMKKI_06860</name>
</gene>
<dbReference type="InterPro" id="IPR004869">
    <property type="entry name" value="MMPL_dom"/>
</dbReference>
<comment type="subcellular location">
    <subcellularLocation>
        <location evidence="1">Membrane</location>
        <topology evidence="1">Multi-pass membrane protein</topology>
    </subcellularLocation>
</comment>
<organism evidence="6 7">
    <name type="scientific">Mycobacterium kansasii</name>
    <dbReference type="NCBI Taxonomy" id="1768"/>
    <lineage>
        <taxon>Bacteria</taxon>
        <taxon>Bacillati</taxon>
        <taxon>Actinomycetota</taxon>
        <taxon>Actinomycetes</taxon>
        <taxon>Mycobacteriales</taxon>
        <taxon>Mycobacteriaceae</taxon>
        <taxon>Mycobacterium</taxon>
    </lineage>
</organism>
<keyword evidence="2" id="KW-0812">Transmembrane</keyword>
<dbReference type="Proteomes" id="UP000516380">
    <property type="component" value="Chromosome"/>
</dbReference>
<proteinExistence type="predicted"/>
<dbReference type="EMBL" id="AP023343">
    <property type="protein sequence ID" value="BCI85480.1"/>
    <property type="molecule type" value="Genomic_DNA"/>
</dbReference>
<dbReference type="Pfam" id="PF03176">
    <property type="entry name" value="MMPL"/>
    <property type="match status" value="1"/>
</dbReference>